<feature type="transmembrane region" description="Helical" evidence="11">
    <location>
        <begin position="362"/>
        <end position="380"/>
    </location>
</feature>
<dbReference type="InterPro" id="IPR003148">
    <property type="entry name" value="RCK_N"/>
</dbReference>
<dbReference type="Gene3D" id="3.40.50.720">
    <property type="entry name" value="NAD(P)-binding Rossmann-like Domain"/>
    <property type="match status" value="1"/>
</dbReference>
<proteinExistence type="predicted"/>
<organism evidence="13 14">
    <name type="scientific">Mesosutterella faecium</name>
    <dbReference type="NCBI Taxonomy" id="2925194"/>
    <lineage>
        <taxon>Bacteria</taxon>
        <taxon>Pseudomonadati</taxon>
        <taxon>Pseudomonadota</taxon>
        <taxon>Betaproteobacteria</taxon>
        <taxon>Burkholderiales</taxon>
        <taxon>Sutterellaceae</taxon>
        <taxon>Mesosutterella</taxon>
    </lineage>
</organism>
<accession>A0ABT7INH4</accession>
<keyword evidence="3" id="KW-0050">Antiport</keyword>
<dbReference type="SUPFAM" id="SSF51735">
    <property type="entry name" value="NAD(P)-binding Rossmann-fold domains"/>
    <property type="match status" value="1"/>
</dbReference>
<evidence type="ECO:0000256" key="9">
    <source>
        <dbReference type="ARBA" id="ARBA00023136"/>
    </source>
</evidence>
<dbReference type="PRINTS" id="PR00335">
    <property type="entry name" value="KUPTAKETRKA"/>
</dbReference>
<dbReference type="PANTHER" id="PTHR46157:SF3">
    <property type="entry name" value="GLUTATHIONE-REGULATED POTASSIUM-EFFLUX SYSTEM PROTEIN KEFC"/>
    <property type="match status" value="1"/>
</dbReference>
<feature type="region of interest" description="Disordered" evidence="10">
    <location>
        <begin position="643"/>
        <end position="752"/>
    </location>
</feature>
<dbReference type="InterPro" id="IPR006036">
    <property type="entry name" value="K_uptake_TrkA"/>
</dbReference>
<keyword evidence="8" id="KW-0406">Ion transport</keyword>
<feature type="compositionally biased region" description="Low complexity" evidence="10">
    <location>
        <begin position="668"/>
        <end position="677"/>
    </location>
</feature>
<evidence type="ECO:0000256" key="4">
    <source>
        <dbReference type="ARBA" id="ARBA00022538"/>
    </source>
</evidence>
<protein>
    <submittedName>
        <fullName evidence="13">Cation:proton antiporter</fullName>
    </submittedName>
</protein>
<dbReference type="InterPro" id="IPR036291">
    <property type="entry name" value="NAD(P)-bd_dom_sf"/>
</dbReference>
<dbReference type="RefSeq" id="WP_243376252.1">
    <property type="nucleotide sequence ID" value="NZ_JAKZJU020000001.1"/>
</dbReference>
<name>A0ABT7INH4_9BURK</name>
<feature type="transmembrane region" description="Helical" evidence="11">
    <location>
        <begin position="272"/>
        <end position="292"/>
    </location>
</feature>
<evidence type="ECO:0000256" key="6">
    <source>
        <dbReference type="ARBA" id="ARBA00022958"/>
    </source>
</evidence>
<keyword evidence="2" id="KW-0813">Transport</keyword>
<feature type="transmembrane region" description="Helical" evidence="11">
    <location>
        <begin position="304"/>
        <end position="323"/>
    </location>
</feature>
<evidence type="ECO:0000256" key="5">
    <source>
        <dbReference type="ARBA" id="ARBA00022692"/>
    </source>
</evidence>
<dbReference type="InterPro" id="IPR006153">
    <property type="entry name" value="Cation/H_exchanger_TM"/>
</dbReference>
<feature type="compositionally biased region" description="Basic and acidic residues" evidence="10">
    <location>
        <begin position="708"/>
        <end position="719"/>
    </location>
</feature>
<evidence type="ECO:0000256" key="11">
    <source>
        <dbReference type="SAM" id="Phobius"/>
    </source>
</evidence>
<keyword evidence="7 11" id="KW-1133">Transmembrane helix</keyword>
<evidence type="ECO:0000256" key="7">
    <source>
        <dbReference type="ARBA" id="ARBA00022989"/>
    </source>
</evidence>
<evidence type="ECO:0000256" key="2">
    <source>
        <dbReference type="ARBA" id="ARBA00022448"/>
    </source>
</evidence>
<feature type="transmembrane region" description="Helical" evidence="11">
    <location>
        <begin position="329"/>
        <end position="350"/>
    </location>
</feature>
<dbReference type="InterPro" id="IPR038770">
    <property type="entry name" value="Na+/solute_symporter_sf"/>
</dbReference>
<feature type="compositionally biased region" description="Basic and acidic residues" evidence="10">
    <location>
        <begin position="678"/>
        <end position="697"/>
    </location>
</feature>
<evidence type="ECO:0000313" key="13">
    <source>
        <dbReference type="EMBL" id="MDL2059505.1"/>
    </source>
</evidence>
<feature type="transmembrane region" description="Helical" evidence="11">
    <location>
        <begin position="80"/>
        <end position="99"/>
    </location>
</feature>
<dbReference type="Pfam" id="PF02254">
    <property type="entry name" value="TrkA_N"/>
    <property type="match status" value="1"/>
</dbReference>
<dbReference type="Proteomes" id="UP001165481">
    <property type="component" value="Unassembled WGS sequence"/>
</dbReference>
<keyword evidence="9 11" id="KW-0472">Membrane</keyword>
<comment type="subcellular location">
    <subcellularLocation>
        <location evidence="1">Membrane</location>
        <topology evidence="1">Multi-pass membrane protein</topology>
    </subcellularLocation>
</comment>
<feature type="transmembrane region" description="Helical" evidence="11">
    <location>
        <begin position="111"/>
        <end position="132"/>
    </location>
</feature>
<keyword evidence="4" id="KW-0633">Potassium transport</keyword>
<dbReference type="EMBL" id="JAKZJU020000001">
    <property type="protein sequence ID" value="MDL2059505.1"/>
    <property type="molecule type" value="Genomic_DNA"/>
</dbReference>
<feature type="transmembrane region" description="Helical" evidence="11">
    <location>
        <begin position="392"/>
        <end position="412"/>
    </location>
</feature>
<reference evidence="13" key="1">
    <citation type="submission" date="2023-03" db="EMBL/GenBank/DDBJ databases">
        <title>Mesosutterella sp. nov. isolated from porcine feces.</title>
        <authorList>
            <person name="Yu S."/>
        </authorList>
    </citation>
    <scope>NUCLEOTIDE SEQUENCE</scope>
    <source>
        <strain evidence="13">AGMB02718</strain>
    </source>
</reference>
<dbReference type="PROSITE" id="PS51201">
    <property type="entry name" value="RCK_N"/>
    <property type="match status" value="1"/>
</dbReference>
<feature type="domain" description="RCK N-terminal" evidence="12">
    <location>
        <begin position="440"/>
        <end position="564"/>
    </location>
</feature>
<keyword evidence="14" id="KW-1185">Reference proteome</keyword>
<gene>
    <name evidence="13" type="ORF">MUN46_006140</name>
</gene>
<keyword evidence="6" id="KW-0630">Potassium</keyword>
<feature type="transmembrane region" description="Helical" evidence="11">
    <location>
        <begin position="177"/>
        <end position="201"/>
    </location>
</feature>
<evidence type="ECO:0000256" key="8">
    <source>
        <dbReference type="ARBA" id="ARBA00023065"/>
    </source>
</evidence>
<feature type="compositionally biased region" description="Low complexity" evidence="10">
    <location>
        <begin position="643"/>
        <end position="659"/>
    </location>
</feature>
<evidence type="ECO:0000313" key="14">
    <source>
        <dbReference type="Proteomes" id="UP001165481"/>
    </source>
</evidence>
<sequence length="752" mass="79505">MIEAALHKFIDLCTEFYAGASAIMPATDTIVAGSLVALAAAVVFVPVMSRLGLGTMLGYLAAGIFVGPYGLGTVTHVETLMNFAEFGIVLMMFLIGLELDVGRLWKMRLPVFGGGTLQMLLCALPFAGIMYAAGLEPAPAVLAGFALAMSSTAVAVQEMNARGMMAQPSGQNAFSILLFQDLASIPLIGAIPAVAAVTAGAAGAAGAAGGSPAFMNTVVRALLALVVMVGLGRFLTVPFLRFTVRSGAREMLTAFALLITVCSAWIMEAAGLSSAMGGFVGGVILGSSGFRHQLEAEISTFKELLLGLFFVTVGMSIDLNLVFAEPVTLAAVIATLLAVKTVMIFFVAIAMRIKGAANRLKFAVVLSQGGEFAFVVFAIAKSQGVLPGSWAAILTAAVAISMGTTPILMKLMTGATRYWLNRVNRSGPKDDAEALAAAPNRKVIIAGFGDFGALVARMLLAMGVTPTIIDSDPDRVRQARHFGVKVYYGDASSLRLLRAAGADEAKILVVAVGNEKAGARHIIEAAREAFPLVEIISQVSEVKDELDFMNKGVHPYSRNLEPSLLAGRRCLIDLGLLSPYEAKEIADIFRFHTEKTLREISSSRYDYEQAVAAYRTNDEMLTEVIGQIREYRRERLAAVRAARPGAAEGTLQQQAAAAPRAEEPPSPKGAGPAAGAPEPRRMTDPEKAREEGEKLDLSADASMQARRSAMEAVRKEKEAAPAPNPSEELSVQEFFRRAGDGAKSGGPGRRPS</sequence>
<feature type="compositionally biased region" description="Gly residues" evidence="10">
    <location>
        <begin position="742"/>
        <end position="752"/>
    </location>
</feature>
<feature type="transmembrane region" description="Helical" evidence="11">
    <location>
        <begin position="30"/>
        <end position="49"/>
    </location>
</feature>
<dbReference type="PANTHER" id="PTHR46157">
    <property type="entry name" value="K(+) EFFLUX ANTIPORTER 3, CHLOROPLASTIC"/>
    <property type="match status" value="1"/>
</dbReference>
<feature type="transmembrane region" description="Helical" evidence="11">
    <location>
        <begin position="56"/>
        <end position="74"/>
    </location>
</feature>
<feature type="transmembrane region" description="Helical" evidence="11">
    <location>
        <begin position="213"/>
        <end position="235"/>
    </location>
</feature>
<comment type="caution">
    <text evidence="13">The sequence shown here is derived from an EMBL/GenBank/DDBJ whole genome shotgun (WGS) entry which is preliminary data.</text>
</comment>
<dbReference type="Gene3D" id="1.20.1530.20">
    <property type="match status" value="1"/>
</dbReference>
<dbReference type="Pfam" id="PF00999">
    <property type="entry name" value="Na_H_Exchanger"/>
    <property type="match status" value="1"/>
</dbReference>
<evidence type="ECO:0000256" key="10">
    <source>
        <dbReference type="SAM" id="MobiDB-lite"/>
    </source>
</evidence>
<keyword evidence="5 11" id="KW-0812">Transmembrane</keyword>
<evidence type="ECO:0000259" key="12">
    <source>
        <dbReference type="PROSITE" id="PS51201"/>
    </source>
</evidence>
<evidence type="ECO:0000256" key="3">
    <source>
        <dbReference type="ARBA" id="ARBA00022449"/>
    </source>
</evidence>
<evidence type="ECO:0000256" key="1">
    <source>
        <dbReference type="ARBA" id="ARBA00004141"/>
    </source>
</evidence>